<keyword evidence="2" id="KW-1185">Reference proteome</keyword>
<dbReference type="Proteomes" id="UP000828941">
    <property type="component" value="Chromosome 6"/>
</dbReference>
<accession>A0ACB9NI21</accession>
<evidence type="ECO:0000313" key="2">
    <source>
        <dbReference type="Proteomes" id="UP000828941"/>
    </source>
</evidence>
<comment type="caution">
    <text evidence="1">The sequence shown here is derived from an EMBL/GenBank/DDBJ whole genome shotgun (WGS) entry which is preliminary data.</text>
</comment>
<dbReference type="EMBL" id="CM039431">
    <property type="protein sequence ID" value="KAI4335827.1"/>
    <property type="molecule type" value="Genomic_DNA"/>
</dbReference>
<organism evidence="1 2">
    <name type="scientific">Bauhinia variegata</name>
    <name type="common">Purple orchid tree</name>
    <name type="synonym">Phanera variegata</name>
    <dbReference type="NCBI Taxonomy" id="167791"/>
    <lineage>
        <taxon>Eukaryota</taxon>
        <taxon>Viridiplantae</taxon>
        <taxon>Streptophyta</taxon>
        <taxon>Embryophyta</taxon>
        <taxon>Tracheophyta</taxon>
        <taxon>Spermatophyta</taxon>
        <taxon>Magnoliopsida</taxon>
        <taxon>eudicotyledons</taxon>
        <taxon>Gunneridae</taxon>
        <taxon>Pentapetalae</taxon>
        <taxon>rosids</taxon>
        <taxon>fabids</taxon>
        <taxon>Fabales</taxon>
        <taxon>Fabaceae</taxon>
        <taxon>Cercidoideae</taxon>
        <taxon>Cercideae</taxon>
        <taxon>Bauhiniinae</taxon>
        <taxon>Bauhinia</taxon>
    </lineage>
</organism>
<protein>
    <submittedName>
        <fullName evidence="1">Uncharacterized protein</fullName>
    </submittedName>
</protein>
<name>A0ACB9NI21_BAUVA</name>
<sequence>MAVPFKTSNSLCLCFILFTCSNIFLVTCTEFEVGDKDGWAVPKEKSNDQMYNQWASKNRFKVDDTVRFKYEKDSVMVVTEEEYEKCGSTRPIFFSNNGDTVFKFDRPGLFYFISGVDGHCARGQKMIIKVLELEPAHSPQPAKENENATKAHVKGGAADSIPSIKTTMALFVLLFLSLAFA</sequence>
<gene>
    <name evidence="1" type="ORF">L6164_014436</name>
</gene>
<proteinExistence type="predicted"/>
<reference evidence="1 2" key="1">
    <citation type="journal article" date="2022" name="DNA Res.">
        <title>Chromosomal-level genome assembly of the orchid tree Bauhinia variegata (Leguminosae; Cercidoideae) supports the allotetraploid origin hypothesis of Bauhinia.</title>
        <authorList>
            <person name="Zhong Y."/>
            <person name="Chen Y."/>
            <person name="Zheng D."/>
            <person name="Pang J."/>
            <person name="Liu Y."/>
            <person name="Luo S."/>
            <person name="Meng S."/>
            <person name="Qian L."/>
            <person name="Wei D."/>
            <person name="Dai S."/>
            <person name="Zhou R."/>
        </authorList>
    </citation>
    <scope>NUCLEOTIDE SEQUENCE [LARGE SCALE GENOMIC DNA]</scope>
    <source>
        <strain evidence="1">BV-YZ2020</strain>
    </source>
</reference>
<evidence type="ECO:0000313" key="1">
    <source>
        <dbReference type="EMBL" id="KAI4335827.1"/>
    </source>
</evidence>